<feature type="chain" id="PRO_5043742890" evidence="2">
    <location>
        <begin position="24"/>
        <end position="246"/>
    </location>
</feature>
<protein>
    <submittedName>
        <fullName evidence="3">Uncharacterized protein</fullName>
    </submittedName>
</protein>
<dbReference type="EMBL" id="JAPWTK010000008">
    <property type="protein sequence ID" value="KAJ8960643.1"/>
    <property type="molecule type" value="Genomic_DNA"/>
</dbReference>
<feature type="signal peptide" evidence="2">
    <location>
        <begin position="1"/>
        <end position="23"/>
    </location>
</feature>
<evidence type="ECO:0000313" key="3">
    <source>
        <dbReference type="EMBL" id="KAJ8960643.1"/>
    </source>
</evidence>
<accession>A0AAV8Z9H0</accession>
<organism evidence="3 4">
    <name type="scientific">Aromia moschata</name>
    <dbReference type="NCBI Taxonomy" id="1265417"/>
    <lineage>
        <taxon>Eukaryota</taxon>
        <taxon>Metazoa</taxon>
        <taxon>Ecdysozoa</taxon>
        <taxon>Arthropoda</taxon>
        <taxon>Hexapoda</taxon>
        <taxon>Insecta</taxon>
        <taxon>Pterygota</taxon>
        <taxon>Neoptera</taxon>
        <taxon>Endopterygota</taxon>
        <taxon>Coleoptera</taxon>
        <taxon>Polyphaga</taxon>
        <taxon>Cucujiformia</taxon>
        <taxon>Chrysomeloidea</taxon>
        <taxon>Cerambycidae</taxon>
        <taxon>Cerambycinae</taxon>
        <taxon>Callichromatini</taxon>
        <taxon>Aromia</taxon>
    </lineage>
</organism>
<gene>
    <name evidence="3" type="ORF">NQ318_013935</name>
</gene>
<proteinExistence type="predicted"/>
<keyword evidence="2" id="KW-0732">Signal</keyword>
<comment type="caution">
    <text evidence="3">The sequence shown here is derived from an EMBL/GenBank/DDBJ whole genome shotgun (WGS) entry which is preliminary data.</text>
</comment>
<name>A0AAV8Z9H0_9CUCU</name>
<evidence type="ECO:0000313" key="4">
    <source>
        <dbReference type="Proteomes" id="UP001162162"/>
    </source>
</evidence>
<sequence length="246" mass="27823">MSWIKFIAILCAYIIFQCKPLACDDLKTDTGAADALKDLEKIISAVTEIALVAIRGLESSLKIIQQFAVKVAKDLIDTVGDDIFKKLDELKKDALSFGVDIIDCTEDREEDIKQLLVVFLNKTADCAIDRVNEVIESMADIVLDVQNANEELKNLTQRLDDCAKTDIECIEEVLKEIGNTALEIPDKVKEDIKKTQQKMDELVDYLFECEHDNYNQLQITSQEIFNGIVECVEHKMNITENEISRS</sequence>
<keyword evidence="1" id="KW-0175">Coiled coil</keyword>
<evidence type="ECO:0000256" key="2">
    <source>
        <dbReference type="SAM" id="SignalP"/>
    </source>
</evidence>
<evidence type="ECO:0000256" key="1">
    <source>
        <dbReference type="SAM" id="Coils"/>
    </source>
</evidence>
<feature type="coiled-coil region" evidence="1">
    <location>
        <begin position="138"/>
        <end position="165"/>
    </location>
</feature>
<dbReference type="Proteomes" id="UP001162162">
    <property type="component" value="Unassembled WGS sequence"/>
</dbReference>
<reference evidence="3" key="1">
    <citation type="journal article" date="2023" name="Insect Mol. Biol.">
        <title>Genome sequencing provides insights into the evolution of gene families encoding plant cell wall-degrading enzymes in longhorned beetles.</title>
        <authorList>
            <person name="Shin N.R."/>
            <person name="Okamura Y."/>
            <person name="Kirsch R."/>
            <person name="Pauchet Y."/>
        </authorList>
    </citation>
    <scope>NUCLEOTIDE SEQUENCE</scope>
    <source>
        <strain evidence="3">AMC_N1</strain>
    </source>
</reference>
<keyword evidence="4" id="KW-1185">Reference proteome</keyword>
<dbReference type="AlphaFoldDB" id="A0AAV8Z9H0"/>